<accession>A0A1C3PGX8</accession>
<evidence type="ECO:0000313" key="1">
    <source>
        <dbReference type="EMBL" id="SBW29016.1"/>
    </source>
</evidence>
<keyword evidence="2" id="KW-1185">Reference proteome</keyword>
<evidence type="ECO:0000313" key="2">
    <source>
        <dbReference type="Proteomes" id="UP000199013"/>
    </source>
</evidence>
<dbReference type="AlphaFoldDB" id="A0A1C3PGX8"/>
<proteinExistence type="predicted"/>
<dbReference type="Proteomes" id="UP000199013">
    <property type="component" value="Unassembled WGS sequence"/>
</dbReference>
<gene>
    <name evidence="1" type="ORF">FDG2_6328</name>
</gene>
<name>A0A1C3PGX8_9ACTN</name>
<dbReference type="EMBL" id="FLUV01002617">
    <property type="protein sequence ID" value="SBW29016.1"/>
    <property type="molecule type" value="Genomic_DNA"/>
</dbReference>
<sequence length="73" mass="8440">MTTKAVWAQGTNHYFVEPDGKSKLVSYNFTTTSPMNEKEFKRYATLMGKRVHRVGTYTFVIYRDGSFTETFIG</sequence>
<reference evidence="2" key="1">
    <citation type="submission" date="2016-02" db="EMBL/GenBank/DDBJ databases">
        <authorList>
            <person name="Wibberg D."/>
        </authorList>
    </citation>
    <scope>NUCLEOTIDE SEQUENCE [LARGE SCALE GENOMIC DNA]</scope>
</reference>
<protein>
    <submittedName>
        <fullName evidence="1">Uncharacterized protein</fullName>
    </submittedName>
</protein>
<organism evidence="1 2">
    <name type="scientific">Candidatus Protofrankia californiensis</name>
    <dbReference type="NCBI Taxonomy" id="1839754"/>
    <lineage>
        <taxon>Bacteria</taxon>
        <taxon>Bacillati</taxon>
        <taxon>Actinomycetota</taxon>
        <taxon>Actinomycetes</taxon>
        <taxon>Frankiales</taxon>
        <taxon>Frankiaceae</taxon>
        <taxon>Protofrankia</taxon>
    </lineage>
</organism>